<dbReference type="PANTHER" id="PTHR43783">
    <property type="entry name" value="UDP-N-ACETYLGLUCOSAMINE 1-CARBOXYVINYLTRANSFERASE"/>
    <property type="match status" value="1"/>
</dbReference>
<keyword evidence="4" id="KW-0132">Cell division</keyword>
<dbReference type="GO" id="GO:0051301">
    <property type="term" value="P:cell division"/>
    <property type="evidence" value="ECO:0007669"/>
    <property type="project" value="UniProtKB-KW"/>
</dbReference>
<evidence type="ECO:0000256" key="3">
    <source>
        <dbReference type="ARBA" id="ARBA00022490"/>
    </source>
</evidence>
<evidence type="ECO:0000256" key="1">
    <source>
        <dbReference type="ARBA" id="ARBA00004496"/>
    </source>
</evidence>
<reference evidence="17" key="1">
    <citation type="submission" date="2018-06" db="EMBL/GenBank/DDBJ databases">
        <authorList>
            <person name="Zhirakovskaya E."/>
        </authorList>
    </citation>
    <scope>NUCLEOTIDE SEQUENCE</scope>
</reference>
<dbReference type="CDD" id="cd01555">
    <property type="entry name" value="UdpNAET"/>
    <property type="match status" value="1"/>
</dbReference>
<evidence type="ECO:0000256" key="8">
    <source>
        <dbReference type="ARBA" id="ARBA00023306"/>
    </source>
</evidence>
<feature type="domain" description="Enolpyruvate transferase" evidence="16">
    <location>
        <begin position="7"/>
        <end position="406"/>
    </location>
</feature>
<keyword evidence="9" id="KW-0961">Cell wall biogenesis/degradation</keyword>
<evidence type="ECO:0000256" key="10">
    <source>
        <dbReference type="ARBA" id="ARBA00038367"/>
    </source>
</evidence>
<protein>
    <recommendedName>
        <fullName evidence="12">UDP-N-acetylglucosamine 1-carboxyvinyltransferase</fullName>
        <ecNumber evidence="11">2.5.1.7</ecNumber>
    </recommendedName>
    <alternativeName>
        <fullName evidence="13">Enoylpyruvate transferase</fullName>
    </alternativeName>
    <alternativeName>
        <fullName evidence="14">UDP-N-acetylglucosamine enolpyruvyl transferase</fullName>
    </alternativeName>
</protein>
<keyword evidence="7" id="KW-0573">Peptidoglycan synthesis</keyword>
<evidence type="ECO:0000256" key="13">
    <source>
        <dbReference type="ARBA" id="ARBA00042443"/>
    </source>
</evidence>
<dbReference type="FunFam" id="3.65.10.10:FF:000001">
    <property type="entry name" value="UDP-N-acetylglucosamine 1-carboxyvinyltransferase"/>
    <property type="match status" value="1"/>
</dbReference>
<dbReference type="InterPro" id="IPR013792">
    <property type="entry name" value="RNA3'P_cycl/enolpyr_Trfase_a/b"/>
</dbReference>
<dbReference type="GO" id="GO:0071555">
    <property type="term" value="P:cell wall organization"/>
    <property type="evidence" value="ECO:0007669"/>
    <property type="project" value="UniProtKB-KW"/>
</dbReference>
<accession>A0A3B1CBC0</accession>
<dbReference type="InterPro" id="IPR005750">
    <property type="entry name" value="UDP_GlcNAc_COvinyl_MurA"/>
</dbReference>
<evidence type="ECO:0000256" key="4">
    <source>
        <dbReference type="ARBA" id="ARBA00022618"/>
    </source>
</evidence>
<evidence type="ECO:0000256" key="9">
    <source>
        <dbReference type="ARBA" id="ARBA00023316"/>
    </source>
</evidence>
<evidence type="ECO:0000256" key="6">
    <source>
        <dbReference type="ARBA" id="ARBA00022960"/>
    </source>
</evidence>
<evidence type="ECO:0000256" key="11">
    <source>
        <dbReference type="ARBA" id="ARBA00039108"/>
    </source>
</evidence>
<dbReference type="GO" id="GO:0008360">
    <property type="term" value="P:regulation of cell shape"/>
    <property type="evidence" value="ECO:0007669"/>
    <property type="project" value="UniProtKB-KW"/>
</dbReference>
<dbReference type="EC" id="2.5.1.7" evidence="11"/>
<evidence type="ECO:0000256" key="5">
    <source>
        <dbReference type="ARBA" id="ARBA00022679"/>
    </source>
</evidence>
<keyword evidence="8" id="KW-0131">Cell cycle</keyword>
<dbReference type="AlphaFoldDB" id="A0A3B1CBC0"/>
<dbReference type="SUPFAM" id="SSF55205">
    <property type="entry name" value="EPT/RTPC-like"/>
    <property type="match status" value="1"/>
</dbReference>
<dbReference type="InterPro" id="IPR050068">
    <property type="entry name" value="MurA_subfamily"/>
</dbReference>
<dbReference type="GO" id="GO:0009252">
    <property type="term" value="P:peptidoglycan biosynthetic process"/>
    <property type="evidence" value="ECO:0007669"/>
    <property type="project" value="UniProtKB-KW"/>
</dbReference>
<dbReference type="Pfam" id="PF00275">
    <property type="entry name" value="EPSP_synthase"/>
    <property type="match status" value="1"/>
</dbReference>
<evidence type="ECO:0000256" key="12">
    <source>
        <dbReference type="ARBA" id="ARBA00039754"/>
    </source>
</evidence>
<comment type="similarity">
    <text evidence="10">Belongs to the EPSP synthase family. MurA subfamily.</text>
</comment>
<keyword evidence="3" id="KW-0963">Cytoplasm</keyword>
<name>A0A3B1CBC0_9ZZZZ</name>
<comment type="subcellular location">
    <subcellularLocation>
        <location evidence="1">Cytoplasm</location>
    </subcellularLocation>
</comment>
<dbReference type="Gene3D" id="3.65.10.10">
    <property type="entry name" value="Enolpyruvate transferase domain"/>
    <property type="match status" value="2"/>
</dbReference>
<dbReference type="GO" id="GO:0005737">
    <property type="term" value="C:cytoplasm"/>
    <property type="evidence" value="ECO:0007669"/>
    <property type="project" value="UniProtKB-SubCell"/>
</dbReference>
<dbReference type="PANTHER" id="PTHR43783:SF1">
    <property type="entry name" value="UDP-N-ACETYLGLUCOSAMINE 1-CARBOXYVINYLTRANSFERASE"/>
    <property type="match status" value="1"/>
</dbReference>
<comment type="catalytic activity">
    <reaction evidence="15">
        <text>phosphoenolpyruvate + UDP-N-acetyl-alpha-D-glucosamine = UDP-N-acetyl-3-O-(1-carboxyvinyl)-alpha-D-glucosamine + phosphate</text>
        <dbReference type="Rhea" id="RHEA:18681"/>
        <dbReference type="ChEBI" id="CHEBI:43474"/>
        <dbReference type="ChEBI" id="CHEBI:57705"/>
        <dbReference type="ChEBI" id="CHEBI:58702"/>
        <dbReference type="ChEBI" id="CHEBI:68483"/>
        <dbReference type="EC" id="2.5.1.7"/>
    </reaction>
</comment>
<dbReference type="HAMAP" id="MF_00111">
    <property type="entry name" value="MurA"/>
    <property type="match status" value="1"/>
</dbReference>
<evidence type="ECO:0000256" key="2">
    <source>
        <dbReference type="ARBA" id="ARBA00004752"/>
    </source>
</evidence>
<dbReference type="InterPro" id="IPR036968">
    <property type="entry name" value="Enolpyruvate_Tfrase_sf"/>
</dbReference>
<keyword evidence="5 17" id="KW-0808">Transferase</keyword>
<sequence>MDKFVIEGGHQLSGRVKVSGAKNAALAIMPATLLNNGMNVITNVPEVNDIFTMIKLLRHIGVDAEYAEHDLKLDTSNITSQHAPYEHVKKMRASVYVLGPLLTKYGYAKVSMPGGCAWGPRPINLHLEAMKKLGAEIDLEGGDIIARTSRLHGAHINFDISSVGATGNTLMAAVMAKGTTLLQNAAKEPEITNLCEYLVKMGARIEGIGTSKLEIEGVDELIHADSEIISDRIEAGTLLIAGAITKSKIEIEYKNSFHIDSVLSKLEDSGAKVLINNNIINIDSKDLEIKSIDVSTAVYPGFPTDMQAQWIAYMSLAKGTATVTDTIYLDRFNHVPELNRLGASIELVNNSAIVRGVKKLRGAKVMSTDLRASASLVLAGLAAEGTTEVLRIYHLDRGYQKIEEKLSSLGASITRVPTTEF</sequence>
<evidence type="ECO:0000256" key="14">
    <source>
        <dbReference type="ARBA" id="ARBA00042842"/>
    </source>
</evidence>
<evidence type="ECO:0000313" key="17">
    <source>
        <dbReference type="EMBL" id="VAX15965.1"/>
    </source>
</evidence>
<comment type="pathway">
    <text evidence="2">Cell wall biogenesis; peptidoglycan biosynthesis.</text>
</comment>
<evidence type="ECO:0000256" key="7">
    <source>
        <dbReference type="ARBA" id="ARBA00022984"/>
    </source>
</evidence>
<dbReference type="GO" id="GO:0008760">
    <property type="term" value="F:UDP-N-acetylglucosamine 1-carboxyvinyltransferase activity"/>
    <property type="evidence" value="ECO:0007669"/>
    <property type="project" value="UniProtKB-EC"/>
</dbReference>
<dbReference type="NCBIfam" id="TIGR01072">
    <property type="entry name" value="murA"/>
    <property type="match status" value="1"/>
</dbReference>
<evidence type="ECO:0000259" key="16">
    <source>
        <dbReference type="Pfam" id="PF00275"/>
    </source>
</evidence>
<gene>
    <name evidence="17" type="ORF">MNBD_IGNAVI01-880</name>
</gene>
<keyword evidence="6" id="KW-0133">Cell shape</keyword>
<dbReference type="GO" id="GO:0019277">
    <property type="term" value="P:UDP-N-acetylgalactosamine biosynthetic process"/>
    <property type="evidence" value="ECO:0007669"/>
    <property type="project" value="InterPro"/>
</dbReference>
<organism evidence="17">
    <name type="scientific">hydrothermal vent metagenome</name>
    <dbReference type="NCBI Taxonomy" id="652676"/>
    <lineage>
        <taxon>unclassified sequences</taxon>
        <taxon>metagenomes</taxon>
        <taxon>ecological metagenomes</taxon>
    </lineage>
</organism>
<dbReference type="InterPro" id="IPR001986">
    <property type="entry name" value="Enolpyruvate_Tfrase_dom"/>
</dbReference>
<dbReference type="EMBL" id="UOGD01000040">
    <property type="protein sequence ID" value="VAX15965.1"/>
    <property type="molecule type" value="Genomic_DNA"/>
</dbReference>
<evidence type="ECO:0000256" key="15">
    <source>
        <dbReference type="ARBA" id="ARBA00047527"/>
    </source>
</evidence>
<proteinExistence type="inferred from homology"/>
<dbReference type="NCBIfam" id="NF006873">
    <property type="entry name" value="PRK09369.1"/>
    <property type="match status" value="1"/>
</dbReference>